<accession>E1JZ38</accession>
<dbReference type="InterPro" id="IPR052340">
    <property type="entry name" value="RNase_Y/CdgJ"/>
</dbReference>
<name>E1JZ38_SOLFR</name>
<dbReference type="RefSeq" id="WP_005995014.1">
    <property type="nucleotide sequence ID" value="NZ_AECZ01000021.1"/>
</dbReference>
<dbReference type="SUPFAM" id="SSF109604">
    <property type="entry name" value="HD-domain/PDEase-like"/>
    <property type="match status" value="1"/>
</dbReference>
<dbReference type="Gene3D" id="1.10.3210.10">
    <property type="entry name" value="Hypothetical protein af1432"/>
    <property type="match status" value="1"/>
</dbReference>
<dbReference type="eggNOG" id="COG1639">
    <property type="taxonomic scope" value="Bacteria"/>
</dbReference>
<evidence type="ECO:0000259" key="1">
    <source>
        <dbReference type="PROSITE" id="PS51833"/>
    </source>
</evidence>
<protein>
    <submittedName>
        <fullName evidence="2">Putative signal transduction protein</fullName>
    </submittedName>
</protein>
<sequence length="421" mass="44687">MDTVSIDDIKDGMVTAEDVHGQQGVLIIPRGTVLGEEQIRAMRAYGVRDVAMVSDAVQPDDTAARIAASEARCRELLRPRFSGLDLDAPFGRAVFDLAAERAASRALEAGIDWDAPLSEPCLLAPPPEEQLFSATAVDPAGLVSDEVELATLPEVHLRLLDALQSETSSSQELAACIGHDPGLTTKLLGLVNSPHYGSRAPVDSISWAVSMVGRKELTTLAMGLAAVSAFDDIAPELWDMRAFWGHAAACGVYASLLAEDCPGTAPHRVFVGGLLADIGQLVILRKLPAAACRALLLSRTEGLPIAVAETAVLGFDHTAVGRTLLAHWHFPQALTAMVADHLRPDGRPETRETALVHVADILATAWAWPAFSSAPVPALSEAAWDSLGIAPETLAQVAEAGDVRIRDIESVFFAANPLPRH</sequence>
<gene>
    <name evidence="2" type="ORF">DesfrDRAFT_2887</name>
</gene>
<dbReference type="Pfam" id="PF08668">
    <property type="entry name" value="HDOD"/>
    <property type="match status" value="1"/>
</dbReference>
<proteinExistence type="predicted"/>
<dbReference type="STRING" id="596151.DesfrDRAFT_2887"/>
<dbReference type="Proteomes" id="UP000006250">
    <property type="component" value="Unassembled WGS sequence"/>
</dbReference>
<evidence type="ECO:0000313" key="2">
    <source>
        <dbReference type="EMBL" id="EFL50321.1"/>
    </source>
</evidence>
<dbReference type="InterPro" id="IPR013976">
    <property type="entry name" value="HDOD"/>
</dbReference>
<dbReference type="PANTHER" id="PTHR33525:SF3">
    <property type="entry name" value="RIBONUCLEASE Y"/>
    <property type="match status" value="1"/>
</dbReference>
<reference evidence="2 3" key="1">
    <citation type="submission" date="2010-08" db="EMBL/GenBank/DDBJ databases">
        <title>The draft genome of Desulfovibrio fructosovorans JJ.</title>
        <authorList>
            <consortium name="US DOE Joint Genome Institute (JGI-PGF)"/>
            <person name="Lucas S."/>
            <person name="Copeland A."/>
            <person name="Lapidus A."/>
            <person name="Cheng J.-F."/>
            <person name="Bruce D."/>
            <person name="Goodwin L."/>
            <person name="Pitluck S."/>
            <person name="Land M.L."/>
            <person name="Hauser L."/>
            <person name="Chang Y.-J."/>
            <person name="Jeffries C."/>
            <person name="Wall J.D."/>
            <person name="Stahl D.A."/>
            <person name="Arkin A.P."/>
            <person name="Dehal P."/>
            <person name="Stolyar S.M."/>
            <person name="Hazen T.C."/>
            <person name="Woyke T.J."/>
        </authorList>
    </citation>
    <scope>NUCLEOTIDE SEQUENCE [LARGE SCALE GENOMIC DNA]</scope>
    <source>
        <strain evidence="2 3">JJ</strain>
    </source>
</reference>
<organism evidence="2 3">
    <name type="scientific">Solidesulfovibrio fructosivorans JJ]</name>
    <dbReference type="NCBI Taxonomy" id="596151"/>
    <lineage>
        <taxon>Bacteria</taxon>
        <taxon>Pseudomonadati</taxon>
        <taxon>Thermodesulfobacteriota</taxon>
        <taxon>Desulfovibrionia</taxon>
        <taxon>Desulfovibrionales</taxon>
        <taxon>Desulfovibrionaceae</taxon>
        <taxon>Solidesulfovibrio</taxon>
    </lineage>
</organism>
<dbReference type="PROSITE" id="PS51833">
    <property type="entry name" value="HDOD"/>
    <property type="match status" value="1"/>
</dbReference>
<dbReference type="OrthoDB" id="9803649at2"/>
<comment type="caution">
    <text evidence="2">The sequence shown here is derived from an EMBL/GenBank/DDBJ whole genome shotgun (WGS) entry which is preliminary data.</text>
</comment>
<feature type="domain" description="HDOD" evidence="1">
    <location>
        <begin position="149"/>
        <end position="344"/>
    </location>
</feature>
<evidence type="ECO:0000313" key="3">
    <source>
        <dbReference type="Proteomes" id="UP000006250"/>
    </source>
</evidence>
<dbReference type="AlphaFoldDB" id="E1JZ38"/>
<dbReference type="EMBL" id="AECZ01000021">
    <property type="protein sequence ID" value="EFL50321.1"/>
    <property type="molecule type" value="Genomic_DNA"/>
</dbReference>
<keyword evidence="3" id="KW-1185">Reference proteome</keyword>
<dbReference type="PANTHER" id="PTHR33525">
    <property type="match status" value="1"/>
</dbReference>